<dbReference type="PANTHER" id="PTHR41373">
    <property type="entry name" value="DUF2156 DOMAIN-CONTAINING PROTEIN"/>
    <property type="match status" value="1"/>
</dbReference>
<dbReference type="Gene3D" id="3.40.630.30">
    <property type="match status" value="2"/>
</dbReference>
<evidence type="ECO:0000259" key="1">
    <source>
        <dbReference type="PROSITE" id="PS51186"/>
    </source>
</evidence>
<dbReference type="InterPro" id="IPR016732">
    <property type="entry name" value="UCP018688"/>
</dbReference>
<gene>
    <name evidence="2" type="ORF">BCR32DRAFT_298489</name>
</gene>
<name>A0A1Y1VPM5_9FUNG</name>
<dbReference type="SUPFAM" id="SSF55729">
    <property type="entry name" value="Acyl-CoA N-acyltransferases (Nat)"/>
    <property type="match status" value="3"/>
</dbReference>
<accession>A0A1Y1VPM5</accession>
<dbReference type="Pfam" id="PF09924">
    <property type="entry name" value="LPG_synthase_C"/>
    <property type="match status" value="1"/>
</dbReference>
<dbReference type="EMBL" id="MCFG01000663">
    <property type="protein sequence ID" value="ORX63260.1"/>
    <property type="molecule type" value="Genomic_DNA"/>
</dbReference>
<keyword evidence="3" id="KW-1185">Reference proteome</keyword>
<reference evidence="2 3" key="1">
    <citation type="submission" date="2016-08" db="EMBL/GenBank/DDBJ databases">
        <title>A Parts List for Fungal Cellulosomes Revealed by Comparative Genomics.</title>
        <authorList>
            <consortium name="DOE Joint Genome Institute"/>
            <person name="Haitjema C.H."/>
            <person name="Gilmore S.P."/>
            <person name="Henske J.K."/>
            <person name="Solomon K.V."/>
            <person name="De Groot R."/>
            <person name="Kuo A."/>
            <person name="Mondo S.J."/>
            <person name="Salamov A.A."/>
            <person name="Labutti K."/>
            <person name="Zhao Z."/>
            <person name="Chiniquy J."/>
            <person name="Barry K."/>
            <person name="Brewer H.M."/>
            <person name="Purvine S.O."/>
            <person name="Wright A.T."/>
            <person name="Boxma B."/>
            <person name="Van Alen T."/>
            <person name="Hackstein J.H."/>
            <person name="Baker S.E."/>
            <person name="Grigoriev I.V."/>
            <person name="O'Malley M.A."/>
        </authorList>
    </citation>
    <scope>NUCLEOTIDE SEQUENCE [LARGE SCALE GENOMIC DNA]</scope>
    <source>
        <strain evidence="2 3">S4</strain>
    </source>
</reference>
<protein>
    <recommendedName>
        <fullName evidence="1">N-acetyltransferase domain-containing protein</fullName>
    </recommendedName>
</protein>
<sequence length="666" mass="79132">MDFRKLVPEDQALIDEYLKNFNGFSTDFSVATILLFEEFEDVEISVGEKAIFIKGNFSEDEVFYPPLCKPEDFKESMEKIFTYYKEKDKPYIVTGITDEYINLFFKQNNIKVDEHYYNDYSIIKNDEFYVLNDRDSAEYVYLPNDLINLGGNKYRKIREKVHAFYKEFHNRYEMIPYTENEKENFFNLIKIWNEEKNHSCVNEINLLKFIFENKEKLNIEAFLLKIDKQTAGLTIIQELPNHVGVVILEKSSSKYRNANCILNLFEANQLQNCKGISRQEDIGIEGLRQAKLSYKPFHMEKKHELVQFNSKEFFNLYQSIFGDSNELIDLIQNSETYKLRFSTFVMKNQKIISIGAVREKRLRIFNEIEEIPFVFGIATKPEERKKGYAGEVIEKIINKAYIFGYNLAMIAPQEEHLIKYYEKFGFVKFNYHKKVSIENLFKKNFNIQQGSINDSEEITKLFNNYTKNYKISLHRDVFFTTERLKEVFVDGGKLFILSNNDSNTNYGYILYEDGEIIEYINLLENEPNENINIIKNILINKGYEYILDCKFINTSATMDECNIEKDTFSLLRIINPMEFMKKYSKYIYFDDENFNKNVLVKDPITEDCFFNIKKNNKEIKFSMIHDNNASDIEISISNFLQIALNRFMKNNEEYPIKDKFFCCENW</sequence>
<feature type="domain" description="N-acetyltransferase" evidence="1">
    <location>
        <begin position="314"/>
        <end position="446"/>
    </location>
</feature>
<dbReference type="InterPro" id="IPR024320">
    <property type="entry name" value="LPG_synthase_C"/>
</dbReference>
<proteinExistence type="predicted"/>
<organism evidence="2 3">
    <name type="scientific">Anaeromyces robustus</name>
    <dbReference type="NCBI Taxonomy" id="1754192"/>
    <lineage>
        <taxon>Eukaryota</taxon>
        <taxon>Fungi</taxon>
        <taxon>Fungi incertae sedis</taxon>
        <taxon>Chytridiomycota</taxon>
        <taxon>Chytridiomycota incertae sedis</taxon>
        <taxon>Neocallimastigomycetes</taxon>
        <taxon>Neocallimastigales</taxon>
        <taxon>Neocallimastigaceae</taxon>
        <taxon>Anaeromyces</taxon>
    </lineage>
</organism>
<dbReference type="InterPro" id="IPR000182">
    <property type="entry name" value="GNAT_dom"/>
</dbReference>
<evidence type="ECO:0000313" key="2">
    <source>
        <dbReference type="EMBL" id="ORX63260.1"/>
    </source>
</evidence>
<dbReference type="PANTHER" id="PTHR41373:SF1">
    <property type="entry name" value="PHOSPHATIDYLGLYCEROL LYSYLTRANSFERASE C-TERMINAL DOMAIN-CONTAINING PROTEIN"/>
    <property type="match status" value="1"/>
</dbReference>
<dbReference type="OrthoDB" id="10531808at2759"/>
<dbReference type="AlphaFoldDB" id="A0A1Y1VPM5"/>
<dbReference type="Pfam" id="PF13527">
    <property type="entry name" value="Acetyltransf_9"/>
    <property type="match status" value="1"/>
</dbReference>
<evidence type="ECO:0000313" key="3">
    <source>
        <dbReference type="Proteomes" id="UP000193944"/>
    </source>
</evidence>
<dbReference type="GO" id="GO:0016747">
    <property type="term" value="F:acyltransferase activity, transferring groups other than amino-acyl groups"/>
    <property type="evidence" value="ECO:0007669"/>
    <property type="project" value="InterPro"/>
</dbReference>
<dbReference type="Proteomes" id="UP000193944">
    <property type="component" value="Unassembled WGS sequence"/>
</dbReference>
<dbReference type="PROSITE" id="PS51186">
    <property type="entry name" value="GNAT"/>
    <property type="match status" value="1"/>
</dbReference>
<comment type="caution">
    <text evidence="2">The sequence shown here is derived from an EMBL/GenBank/DDBJ whole genome shotgun (WGS) entry which is preliminary data.</text>
</comment>
<reference evidence="2 3" key="2">
    <citation type="submission" date="2016-08" db="EMBL/GenBank/DDBJ databases">
        <title>Pervasive Adenine N6-methylation of Active Genes in Fungi.</title>
        <authorList>
            <consortium name="DOE Joint Genome Institute"/>
            <person name="Mondo S.J."/>
            <person name="Dannebaum R.O."/>
            <person name="Kuo R.C."/>
            <person name="Labutti K."/>
            <person name="Haridas S."/>
            <person name="Kuo A."/>
            <person name="Salamov A."/>
            <person name="Ahrendt S.R."/>
            <person name="Lipzen A."/>
            <person name="Sullivan W."/>
            <person name="Andreopoulos W.B."/>
            <person name="Clum A."/>
            <person name="Lindquist E."/>
            <person name="Daum C."/>
            <person name="Ramamoorthy G.K."/>
            <person name="Gryganskyi A."/>
            <person name="Culley D."/>
            <person name="Magnuson J.K."/>
            <person name="James T.Y."/>
            <person name="O'Malley M.A."/>
            <person name="Stajich J.E."/>
            <person name="Spatafora J.W."/>
            <person name="Visel A."/>
            <person name="Grigoriev I.V."/>
        </authorList>
    </citation>
    <scope>NUCLEOTIDE SEQUENCE [LARGE SCALE GENOMIC DNA]</scope>
    <source>
        <strain evidence="2 3">S4</strain>
    </source>
</reference>
<dbReference type="InterPro" id="IPR016181">
    <property type="entry name" value="Acyl_CoA_acyltransferase"/>
</dbReference>